<accession>A0A2B4R8U6</accession>
<evidence type="ECO:0000256" key="6">
    <source>
        <dbReference type="ARBA" id="ARBA00023136"/>
    </source>
</evidence>
<dbReference type="GO" id="GO:0016020">
    <property type="term" value="C:membrane"/>
    <property type="evidence" value="ECO:0007669"/>
    <property type="project" value="UniProtKB-SubCell"/>
</dbReference>
<dbReference type="Gene3D" id="3.10.250.10">
    <property type="entry name" value="SRCR-like domain"/>
    <property type="match status" value="2"/>
</dbReference>
<sequence length="340" mass="37621">MVAGASGAHGVSAPSQLVVYKQGKENVPIQNQQMFFEGFPLHFKTENNPSVGRMEIYTNNSRQKLCTSQWNEVDLNSTCMAIGYYNNGVYVNGTWYAERRNTSKTSIYHNCTIPATCEKNLAKKQQFCKVPIRLNGANVEYGGRVEVFYRGEWAKICRNGWDFDDVKVICRQLGFEEALVEFIGPDVKDEGIPFVMSNVSCKGGEPELASCARIDGEVNIPPQCLSDGKGSQALCQPKSGLKKLVNWSLTRCSCLMQDCTNATDWNMFNITLYTLMVTAPAQELPPVPAAIVPSTCSPAPSPDCSAPSDTPPESAAVVSPRRSCRQRSAPFWQDQDWDLK</sequence>
<comment type="subcellular location">
    <subcellularLocation>
        <location evidence="1">Membrane</location>
        <topology evidence="1">Single-pass membrane protein</topology>
    </subcellularLocation>
</comment>
<evidence type="ECO:0000256" key="1">
    <source>
        <dbReference type="ARBA" id="ARBA00004167"/>
    </source>
</evidence>
<evidence type="ECO:0000313" key="13">
    <source>
        <dbReference type="Proteomes" id="UP000225706"/>
    </source>
</evidence>
<proteinExistence type="predicted"/>
<gene>
    <name evidence="12" type="primary">SRCR1</name>
    <name evidence="12" type="ORF">AWC38_SpisGene22694</name>
</gene>
<organism evidence="12 13">
    <name type="scientific">Stylophora pistillata</name>
    <name type="common">Smooth cauliflower coral</name>
    <dbReference type="NCBI Taxonomy" id="50429"/>
    <lineage>
        <taxon>Eukaryota</taxon>
        <taxon>Metazoa</taxon>
        <taxon>Cnidaria</taxon>
        <taxon>Anthozoa</taxon>
        <taxon>Hexacorallia</taxon>
        <taxon>Scleractinia</taxon>
        <taxon>Astrocoeniina</taxon>
        <taxon>Pocilloporidae</taxon>
        <taxon>Stylophora</taxon>
    </lineage>
</organism>
<evidence type="ECO:0000256" key="7">
    <source>
        <dbReference type="ARBA" id="ARBA00023157"/>
    </source>
</evidence>
<dbReference type="InterPro" id="IPR036772">
    <property type="entry name" value="SRCR-like_dom_sf"/>
</dbReference>
<dbReference type="Pfam" id="PF00530">
    <property type="entry name" value="SRCR"/>
    <property type="match status" value="1"/>
</dbReference>
<evidence type="ECO:0000313" key="12">
    <source>
        <dbReference type="EMBL" id="PFX13243.1"/>
    </source>
</evidence>
<keyword evidence="6" id="KW-0472">Membrane</keyword>
<dbReference type="SMART" id="SM00202">
    <property type="entry name" value="SR"/>
    <property type="match status" value="1"/>
</dbReference>
<dbReference type="PANTHER" id="PTHR48071:SF18">
    <property type="entry name" value="DELETED IN MALIGNANT BRAIN TUMORS 1 PROTEIN-RELATED"/>
    <property type="match status" value="1"/>
</dbReference>
<feature type="compositionally biased region" description="Low complexity" evidence="10">
    <location>
        <begin position="296"/>
        <end position="312"/>
    </location>
</feature>
<keyword evidence="5" id="KW-1133">Transmembrane helix</keyword>
<keyword evidence="2" id="KW-0812">Transmembrane</keyword>
<evidence type="ECO:0000259" key="11">
    <source>
        <dbReference type="PROSITE" id="PS50287"/>
    </source>
</evidence>
<feature type="domain" description="SRCR" evidence="11">
    <location>
        <begin position="41"/>
        <end position="83"/>
    </location>
</feature>
<keyword evidence="3" id="KW-0732">Signal</keyword>
<keyword evidence="13" id="KW-1185">Reference proteome</keyword>
<comment type="caution">
    <text evidence="9">Lacks conserved residue(s) required for the propagation of feature annotation.</text>
</comment>
<keyword evidence="8" id="KW-0325">Glycoprotein</keyword>
<reference evidence="13" key="1">
    <citation type="journal article" date="2017" name="bioRxiv">
        <title>Comparative analysis of the genomes of Stylophora pistillata and Acropora digitifera provides evidence for extensive differences between species of corals.</title>
        <authorList>
            <person name="Voolstra C.R."/>
            <person name="Li Y."/>
            <person name="Liew Y.J."/>
            <person name="Baumgarten S."/>
            <person name="Zoccola D."/>
            <person name="Flot J.-F."/>
            <person name="Tambutte S."/>
            <person name="Allemand D."/>
            <person name="Aranda M."/>
        </authorList>
    </citation>
    <scope>NUCLEOTIDE SEQUENCE [LARGE SCALE GENOMIC DNA]</scope>
</reference>
<feature type="domain" description="SRCR" evidence="11">
    <location>
        <begin position="132"/>
        <end position="236"/>
    </location>
</feature>
<keyword evidence="7 9" id="KW-1015">Disulfide bond</keyword>
<dbReference type="Proteomes" id="UP000225706">
    <property type="component" value="Unassembled WGS sequence"/>
</dbReference>
<dbReference type="InterPro" id="IPR001190">
    <property type="entry name" value="SRCR"/>
</dbReference>
<evidence type="ECO:0000256" key="5">
    <source>
        <dbReference type="ARBA" id="ARBA00022989"/>
    </source>
</evidence>
<protein>
    <submittedName>
        <fullName evidence="12">Scavenger receptor cysteine-rich domain superfamily protein</fullName>
    </submittedName>
</protein>
<dbReference type="OrthoDB" id="5981820at2759"/>
<dbReference type="STRING" id="50429.A0A2B4R8U6"/>
<evidence type="ECO:0000256" key="3">
    <source>
        <dbReference type="ARBA" id="ARBA00022729"/>
    </source>
</evidence>
<dbReference type="AlphaFoldDB" id="A0A2B4R8U6"/>
<dbReference type="EMBL" id="LSMT01001028">
    <property type="protein sequence ID" value="PFX13243.1"/>
    <property type="molecule type" value="Genomic_DNA"/>
</dbReference>
<evidence type="ECO:0000256" key="2">
    <source>
        <dbReference type="ARBA" id="ARBA00022692"/>
    </source>
</evidence>
<feature type="disulfide bond" evidence="9">
    <location>
        <begin position="201"/>
        <end position="211"/>
    </location>
</feature>
<name>A0A2B4R8U6_STYPI</name>
<dbReference type="PANTHER" id="PTHR48071">
    <property type="entry name" value="SRCR DOMAIN-CONTAINING PROTEIN"/>
    <property type="match status" value="1"/>
</dbReference>
<evidence type="ECO:0000256" key="8">
    <source>
        <dbReference type="ARBA" id="ARBA00023180"/>
    </source>
</evidence>
<feature type="region of interest" description="Disordered" evidence="10">
    <location>
        <begin position="296"/>
        <end position="340"/>
    </location>
</feature>
<dbReference type="PRINTS" id="PR00258">
    <property type="entry name" value="SPERACTRCPTR"/>
</dbReference>
<evidence type="ECO:0000256" key="4">
    <source>
        <dbReference type="ARBA" id="ARBA00022737"/>
    </source>
</evidence>
<dbReference type="PROSITE" id="PS50287">
    <property type="entry name" value="SRCR_2"/>
    <property type="match status" value="2"/>
</dbReference>
<keyword evidence="12" id="KW-0675">Receptor</keyword>
<evidence type="ECO:0000256" key="10">
    <source>
        <dbReference type="SAM" id="MobiDB-lite"/>
    </source>
</evidence>
<comment type="caution">
    <text evidence="12">The sequence shown here is derived from an EMBL/GenBank/DDBJ whole genome shotgun (WGS) entry which is preliminary data.</text>
</comment>
<dbReference type="FunFam" id="3.10.250.10:FF:000016">
    <property type="entry name" value="Scavenger receptor cysteine-rich protein type 12"/>
    <property type="match status" value="1"/>
</dbReference>
<keyword evidence="4" id="KW-0677">Repeat</keyword>
<dbReference type="SUPFAM" id="SSF56487">
    <property type="entry name" value="SRCR-like"/>
    <property type="match status" value="2"/>
</dbReference>
<evidence type="ECO:0000256" key="9">
    <source>
        <dbReference type="PROSITE-ProRule" id="PRU00196"/>
    </source>
</evidence>